<dbReference type="RefSeq" id="WP_131483704.1">
    <property type="nucleotide sequence ID" value="NZ_SJDL01000043.1"/>
</dbReference>
<reference evidence="6 7" key="1">
    <citation type="submission" date="2019-02" db="EMBL/GenBank/DDBJ databases">
        <title>Marinobacter halodurans sp. nov., a marine bacterium isolated from sea tidal flat.</title>
        <authorList>
            <person name="Yoo Y."/>
            <person name="Lee D.W."/>
            <person name="Kim B.S."/>
            <person name="Kim J.-J."/>
        </authorList>
    </citation>
    <scope>NUCLEOTIDE SEQUENCE [LARGE SCALE GENOMIC DNA]</scope>
    <source>
        <strain evidence="6 7">YJ-S3-2</strain>
    </source>
</reference>
<organism evidence="6 7">
    <name type="scientific">Marinobacter halodurans</name>
    <dbReference type="NCBI Taxonomy" id="2528979"/>
    <lineage>
        <taxon>Bacteria</taxon>
        <taxon>Pseudomonadati</taxon>
        <taxon>Pseudomonadota</taxon>
        <taxon>Gammaproteobacteria</taxon>
        <taxon>Pseudomonadales</taxon>
        <taxon>Marinobacteraceae</taxon>
        <taxon>Marinobacter</taxon>
    </lineage>
</organism>
<comment type="similarity">
    <text evidence="1">Belongs to the LysR transcriptional regulatory family.</text>
</comment>
<keyword evidence="7" id="KW-1185">Reference proteome</keyword>
<evidence type="ECO:0000256" key="3">
    <source>
        <dbReference type="ARBA" id="ARBA00023125"/>
    </source>
</evidence>
<evidence type="ECO:0000259" key="5">
    <source>
        <dbReference type="PROSITE" id="PS50931"/>
    </source>
</evidence>
<dbReference type="InterPro" id="IPR036390">
    <property type="entry name" value="WH_DNA-bd_sf"/>
</dbReference>
<proteinExistence type="inferred from homology"/>
<evidence type="ECO:0000313" key="6">
    <source>
        <dbReference type="EMBL" id="TBW49108.1"/>
    </source>
</evidence>
<gene>
    <name evidence="6" type="ORF">EZI54_20260</name>
</gene>
<dbReference type="Gene3D" id="3.40.190.290">
    <property type="match status" value="1"/>
</dbReference>
<keyword evidence="4" id="KW-0804">Transcription</keyword>
<dbReference type="InterPro" id="IPR036388">
    <property type="entry name" value="WH-like_DNA-bd_sf"/>
</dbReference>
<dbReference type="InterPro" id="IPR000847">
    <property type="entry name" value="LysR_HTH_N"/>
</dbReference>
<evidence type="ECO:0000256" key="4">
    <source>
        <dbReference type="ARBA" id="ARBA00023163"/>
    </source>
</evidence>
<evidence type="ECO:0000256" key="1">
    <source>
        <dbReference type="ARBA" id="ARBA00009437"/>
    </source>
</evidence>
<feature type="domain" description="HTH lysR-type" evidence="5">
    <location>
        <begin position="3"/>
        <end position="60"/>
    </location>
</feature>
<evidence type="ECO:0000256" key="2">
    <source>
        <dbReference type="ARBA" id="ARBA00023015"/>
    </source>
</evidence>
<keyword evidence="3" id="KW-0238">DNA-binding</keyword>
<protein>
    <submittedName>
        <fullName evidence="6">LysR family transcriptional regulator</fullName>
    </submittedName>
</protein>
<dbReference type="PANTHER" id="PTHR30126">
    <property type="entry name" value="HTH-TYPE TRANSCRIPTIONAL REGULATOR"/>
    <property type="match status" value="1"/>
</dbReference>
<accession>A0ABY1ZIZ6</accession>
<dbReference type="InterPro" id="IPR005119">
    <property type="entry name" value="LysR_subst-bd"/>
</dbReference>
<dbReference type="SUPFAM" id="SSF53850">
    <property type="entry name" value="Periplasmic binding protein-like II"/>
    <property type="match status" value="1"/>
</dbReference>
<dbReference type="SUPFAM" id="SSF46785">
    <property type="entry name" value="Winged helix' DNA-binding domain"/>
    <property type="match status" value="1"/>
</dbReference>
<dbReference type="EMBL" id="SJDL01000043">
    <property type="protein sequence ID" value="TBW49108.1"/>
    <property type="molecule type" value="Genomic_DNA"/>
</dbReference>
<dbReference type="Gene3D" id="1.10.10.10">
    <property type="entry name" value="Winged helix-like DNA-binding domain superfamily/Winged helix DNA-binding domain"/>
    <property type="match status" value="1"/>
</dbReference>
<comment type="caution">
    <text evidence="6">The sequence shown here is derived from an EMBL/GenBank/DDBJ whole genome shotgun (WGS) entry which is preliminary data.</text>
</comment>
<dbReference type="Proteomes" id="UP000313645">
    <property type="component" value="Unassembled WGS sequence"/>
</dbReference>
<dbReference type="Pfam" id="PF00126">
    <property type="entry name" value="HTH_1"/>
    <property type="match status" value="1"/>
</dbReference>
<dbReference type="CDD" id="cd05466">
    <property type="entry name" value="PBP2_LTTR_substrate"/>
    <property type="match status" value="1"/>
</dbReference>
<sequence>MNIKLDKLRSFVLVADEGNLTRAANRRHTTPSAVSEHLRQLEDHFGLTLFERNTRGMALTAAGRKLLAPARQALMQVAELDEIARALRCEQPEPLSFALNAPPEYLKVDQLLRSVARDLPEIALELATSSSFVIRDQVKAGELDMGYAYGDYVDDQLLGLRLAPIRVSVVGPLEGSRERFPASFAERRALPWIWPSGHCPLATMLPDILGGGREQANNISSSIDELSTLSMIRAGLGYGLVEHELASHWADRGSVRVYDEPRLSISLSLLVRRDRADEPAIAAVIKLVKSLWQDVTLATPVTAENMS</sequence>
<dbReference type="PROSITE" id="PS50931">
    <property type="entry name" value="HTH_LYSR"/>
    <property type="match status" value="1"/>
</dbReference>
<keyword evidence="2" id="KW-0805">Transcription regulation</keyword>
<name>A0ABY1ZIZ6_9GAMM</name>
<evidence type="ECO:0000313" key="7">
    <source>
        <dbReference type="Proteomes" id="UP000313645"/>
    </source>
</evidence>
<dbReference type="PANTHER" id="PTHR30126:SF40">
    <property type="entry name" value="HTH-TYPE TRANSCRIPTIONAL REGULATOR GLTR"/>
    <property type="match status" value="1"/>
</dbReference>
<dbReference type="Pfam" id="PF03466">
    <property type="entry name" value="LysR_substrate"/>
    <property type="match status" value="1"/>
</dbReference>